<evidence type="ECO:0000259" key="7">
    <source>
        <dbReference type="Pfam" id="PF24708"/>
    </source>
</evidence>
<proteinExistence type="predicted"/>
<keyword evidence="9" id="KW-1185">Reference proteome</keyword>
<dbReference type="EMBL" id="CACRZD030000001">
    <property type="protein sequence ID" value="CAA6654193.1"/>
    <property type="molecule type" value="Genomic_DNA"/>
</dbReference>
<dbReference type="SUPFAM" id="SSF53474">
    <property type="entry name" value="alpha/beta-Hydrolases"/>
    <property type="match status" value="1"/>
</dbReference>
<evidence type="ECO:0000256" key="6">
    <source>
        <dbReference type="SAM" id="Phobius"/>
    </source>
</evidence>
<organism evidence="8">
    <name type="scientific">Spirodela intermedia</name>
    <name type="common">Intermediate duckweed</name>
    <dbReference type="NCBI Taxonomy" id="51605"/>
    <lineage>
        <taxon>Eukaryota</taxon>
        <taxon>Viridiplantae</taxon>
        <taxon>Streptophyta</taxon>
        <taxon>Embryophyta</taxon>
        <taxon>Tracheophyta</taxon>
        <taxon>Spermatophyta</taxon>
        <taxon>Magnoliopsida</taxon>
        <taxon>Liliopsida</taxon>
        <taxon>Araceae</taxon>
        <taxon>Lemnoideae</taxon>
        <taxon>Spirodela</taxon>
    </lineage>
</organism>
<dbReference type="EMBL" id="LR743588">
    <property type="protein sequence ID" value="CAA2614399.1"/>
    <property type="molecule type" value="Genomic_DNA"/>
</dbReference>
<dbReference type="Pfam" id="PF24708">
    <property type="entry name" value="Lip_C"/>
    <property type="match status" value="1"/>
</dbReference>
<evidence type="ECO:0000256" key="2">
    <source>
        <dbReference type="ARBA" id="ARBA00022525"/>
    </source>
</evidence>
<dbReference type="InterPro" id="IPR056304">
    <property type="entry name" value="Lip-like_C"/>
</dbReference>
<comment type="subcellular location">
    <subcellularLocation>
        <location evidence="1">Secreted</location>
    </subcellularLocation>
</comment>
<sequence>MGSLWIGVIGLWELFLSTAVHLVFGLYIFSAGVASISRSSHRPARTSDGGSIPPIVLVHGIFGFGKGRLGSLSYFGGAEKKDDRVLVPDLGSLTSVHDRARELFYYLKGGRVDFGEEHSRACGHRRFGRVYEQGHYPEWDEHHPAHFVGHSAGVQVVRVLQKMLADKAFEGYESTSEDWVLSVTSLSGALNGTTRTYMDGMMPEDWKSVKLVSLLQLCRLGCIVYEWLDLQWMKKYYSFGFDHFGMAWREGGVGRSSTACWATSARALQLNAGLRTFPNTFYFSYATKRTRKFLGLTLPSTVLGIHPLLFIRTLQMTQWRHPPAAPPPTRAIDWEDNDGALNTLSMTHPRLPVEHPSHFVVDDSECHPLQPGIWYYKILEADHIFFVLNRDRAGVQFDLMYDTIFQRCRKHAFRTAPPPTLPNHVPH</sequence>
<keyword evidence="2" id="KW-0964">Secreted</keyword>
<reference evidence="8 9" key="1">
    <citation type="submission" date="2019-12" db="EMBL/GenBank/DDBJ databases">
        <authorList>
            <person name="Scholz U."/>
            <person name="Mascher M."/>
            <person name="Fiebig A."/>
        </authorList>
    </citation>
    <scope>NUCLEOTIDE SEQUENCE</scope>
</reference>
<feature type="domain" description="Lipase-like C-terminal" evidence="7">
    <location>
        <begin position="54"/>
        <end position="167"/>
    </location>
</feature>
<feature type="transmembrane region" description="Helical" evidence="6">
    <location>
        <begin position="293"/>
        <end position="311"/>
    </location>
</feature>
<evidence type="ECO:0000313" key="9">
    <source>
        <dbReference type="Proteomes" id="UP001189122"/>
    </source>
</evidence>
<keyword evidence="6" id="KW-0812">Transmembrane</keyword>
<dbReference type="GO" id="GO:0006629">
    <property type="term" value="P:lipid metabolic process"/>
    <property type="evidence" value="ECO:0007669"/>
    <property type="project" value="UniProtKB-KW"/>
</dbReference>
<evidence type="ECO:0000313" key="8">
    <source>
        <dbReference type="EMBL" id="CAA2614399.1"/>
    </source>
</evidence>
<keyword evidence="4" id="KW-0378">Hydrolase</keyword>
<keyword evidence="3" id="KW-0732">Signal</keyword>
<keyword evidence="6" id="KW-0472">Membrane</keyword>
<dbReference type="GO" id="GO:0005576">
    <property type="term" value="C:extracellular region"/>
    <property type="evidence" value="ECO:0007669"/>
    <property type="project" value="UniProtKB-SubCell"/>
</dbReference>
<dbReference type="GO" id="GO:0016787">
    <property type="term" value="F:hydrolase activity"/>
    <property type="evidence" value="ECO:0007669"/>
    <property type="project" value="UniProtKB-KW"/>
</dbReference>
<dbReference type="PANTHER" id="PTHR34043">
    <property type="entry name" value="ALPHA/BETA-HYDROLASES SUPERFAMILY PROTEIN"/>
    <property type="match status" value="1"/>
</dbReference>
<evidence type="ECO:0000256" key="4">
    <source>
        <dbReference type="ARBA" id="ARBA00022801"/>
    </source>
</evidence>
<evidence type="ECO:0000256" key="1">
    <source>
        <dbReference type="ARBA" id="ARBA00004613"/>
    </source>
</evidence>
<dbReference type="AlphaFoldDB" id="A0A7I8I9V5"/>
<keyword evidence="5" id="KW-0443">Lipid metabolism</keyword>
<feature type="transmembrane region" description="Helical" evidence="6">
    <location>
        <begin position="14"/>
        <end position="36"/>
    </location>
</feature>
<evidence type="ECO:0000256" key="5">
    <source>
        <dbReference type="ARBA" id="ARBA00023098"/>
    </source>
</evidence>
<gene>
    <name evidence="8" type="ORF">SI7747_01000783</name>
</gene>
<name>A0A7I8I9V5_SPIIN</name>
<dbReference type="PANTHER" id="PTHR34043:SF3">
    <property type="entry name" value="ALPHA_BETA-HYDROLASES SUPERFAMILY PROTEIN"/>
    <property type="match status" value="1"/>
</dbReference>
<evidence type="ECO:0000256" key="3">
    <source>
        <dbReference type="ARBA" id="ARBA00022729"/>
    </source>
</evidence>
<accession>A0A7I8I9V5</accession>
<dbReference type="Gene3D" id="3.40.50.1820">
    <property type="entry name" value="alpha/beta hydrolase"/>
    <property type="match status" value="1"/>
</dbReference>
<dbReference type="InterPro" id="IPR029058">
    <property type="entry name" value="AB_hydrolase_fold"/>
</dbReference>
<keyword evidence="6" id="KW-1133">Transmembrane helix</keyword>
<protein>
    <recommendedName>
        <fullName evidence="7">Lipase-like C-terminal domain-containing protein</fullName>
    </recommendedName>
</protein>
<dbReference type="Proteomes" id="UP001189122">
    <property type="component" value="Unassembled WGS sequence"/>
</dbReference>